<evidence type="ECO:0000313" key="1">
    <source>
        <dbReference type="EMBL" id="SFZ95182.1"/>
    </source>
</evidence>
<dbReference type="EMBL" id="FPKV01000010">
    <property type="protein sequence ID" value="SFZ95182.1"/>
    <property type="molecule type" value="Genomic_DNA"/>
</dbReference>
<proteinExistence type="predicted"/>
<dbReference type="Proteomes" id="UP000182544">
    <property type="component" value="Unassembled WGS sequence"/>
</dbReference>
<reference evidence="1 2" key="1">
    <citation type="submission" date="2016-10" db="EMBL/GenBank/DDBJ databases">
        <authorList>
            <person name="de Groot N.N."/>
        </authorList>
    </citation>
    <scope>NUCLEOTIDE SEQUENCE [LARGE SCALE GENOMIC DNA]</scope>
    <source>
        <strain evidence="1 2">DSM 18180</strain>
    </source>
</reference>
<dbReference type="STRING" id="369401.SAMN05428642_1109"/>
<keyword evidence="2" id="KW-1185">Reference proteome</keyword>
<gene>
    <name evidence="1" type="ORF">SAMN05428642_1109</name>
</gene>
<dbReference type="AlphaFoldDB" id="A0A1K2IS95"/>
<sequence length="189" mass="21738">MKKSILFIYVVLLTSCHTTSYVHDYESTPYGIEYEEGKWLLNEINSPESIKSKVTKIAHENFYKHLGDKLKKAEDLKNISLSHVPMKPEKMFLERAKKESGFDYLINIKCSSSKNEIGGLKIGQTYRKRKNVAESILEVYDLNTLEIIYSRKVIGQVSVDENDNEDFSFVKSSSGIMISCLKRIIKKIN</sequence>
<dbReference type="PROSITE" id="PS51257">
    <property type="entry name" value="PROKAR_LIPOPROTEIN"/>
    <property type="match status" value="1"/>
</dbReference>
<evidence type="ECO:0000313" key="2">
    <source>
        <dbReference type="Proteomes" id="UP000182544"/>
    </source>
</evidence>
<protein>
    <recommendedName>
        <fullName evidence="3">DUF4136 domain-containing protein</fullName>
    </recommendedName>
</protein>
<dbReference type="OrthoDB" id="1427124at2"/>
<dbReference type="RefSeq" id="WP_072403757.1">
    <property type="nucleotide sequence ID" value="NZ_FPKV01000010.1"/>
</dbReference>
<organism evidence="1 2">
    <name type="scientific">Flaviramulus basaltis</name>
    <dbReference type="NCBI Taxonomy" id="369401"/>
    <lineage>
        <taxon>Bacteria</taxon>
        <taxon>Pseudomonadati</taxon>
        <taxon>Bacteroidota</taxon>
        <taxon>Flavobacteriia</taxon>
        <taxon>Flavobacteriales</taxon>
        <taxon>Flavobacteriaceae</taxon>
        <taxon>Flaviramulus</taxon>
    </lineage>
</organism>
<accession>A0A1K2IS95</accession>
<name>A0A1K2IS95_9FLAO</name>
<evidence type="ECO:0008006" key="3">
    <source>
        <dbReference type="Google" id="ProtNLM"/>
    </source>
</evidence>